<proteinExistence type="predicted"/>
<dbReference type="InterPro" id="IPR027266">
    <property type="entry name" value="TrmE/GcvT-like"/>
</dbReference>
<dbReference type="AlphaFoldDB" id="A0A4Q9GG29"/>
<dbReference type="SUPFAM" id="SSF103025">
    <property type="entry name" value="Folate-binding domain"/>
    <property type="match status" value="1"/>
</dbReference>
<sequence length="185" mass="19955">MLEARNLARRVAPLVAEAPVVLERASVHTLPAHARFSLRARDVSGVETLDHPIGRTWLSEKRFAARLGPDEWLLGAPESDGDLLQQGIERALSSRFFSLVDISHRNVAIEISGPAAAEALNAGCPLDLSEAAFPNGSATRTLLGKAEIVLARPSAAPVYRVECWRSFATYAHGFLIEAASSASFR</sequence>
<dbReference type="EMBL" id="SIUB01000011">
    <property type="protein sequence ID" value="TBN47331.1"/>
    <property type="molecule type" value="Genomic_DNA"/>
</dbReference>
<dbReference type="InterPro" id="IPR007375">
    <property type="entry name" value="SoxG"/>
</dbReference>
<evidence type="ECO:0000313" key="2">
    <source>
        <dbReference type="Proteomes" id="UP000291613"/>
    </source>
</evidence>
<reference evidence="1 2" key="1">
    <citation type="submission" date="2019-02" db="EMBL/GenBank/DDBJ databases">
        <title>Hansschlegelia quercus sp. nov., a novel methylotrophic bacterium from buds of oak (Quercus robur L.).</title>
        <authorList>
            <person name="Agafonova N.V."/>
            <person name="Kaparullina E.N."/>
            <person name="Grouzdev D.S."/>
            <person name="Doronina N.V."/>
        </authorList>
    </citation>
    <scope>NUCLEOTIDE SEQUENCE [LARGE SCALE GENOMIC DNA]</scope>
    <source>
        <strain evidence="1 2">Dub</strain>
    </source>
</reference>
<evidence type="ECO:0000313" key="1">
    <source>
        <dbReference type="EMBL" id="TBN47331.1"/>
    </source>
</evidence>
<name>A0A4Q9GG29_9HYPH</name>
<keyword evidence="2" id="KW-1185">Reference proteome</keyword>
<dbReference type="Pfam" id="PF04268">
    <property type="entry name" value="SoxG"/>
    <property type="match status" value="1"/>
</dbReference>
<gene>
    <name evidence="1" type="ORF">EYR15_16460</name>
</gene>
<dbReference type="Proteomes" id="UP000291613">
    <property type="component" value="Unassembled WGS sequence"/>
</dbReference>
<protein>
    <submittedName>
        <fullName evidence="1">Sarcosine oxidase subunit gamma</fullName>
    </submittedName>
</protein>
<dbReference type="Gene3D" id="3.30.70.1520">
    <property type="entry name" value="Heterotetrameric sarcosine oxidase"/>
    <property type="match status" value="1"/>
</dbReference>
<dbReference type="OrthoDB" id="9814782at2"/>
<dbReference type="Gene3D" id="3.30.1360.120">
    <property type="entry name" value="Probable tRNA modification gtpase trme, domain 1"/>
    <property type="match status" value="1"/>
</dbReference>
<dbReference type="RefSeq" id="WP_131004667.1">
    <property type="nucleotide sequence ID" value="NZ_JBHSZR010000010.1"/>
</dbReference>
<organism evidence="1 2">
    <name type="scientific">Hansschlegelia quercus</name>
    <dbReference type="NCBI Taxonomy" id="2528245"/>
    <lineage>
        <taxon>Bacteria</taxon>
        <taxon>Pseudomonadati</taxon>
        <taxon>Pseudomonadota</taxon>
        <taxon>Alphaproteobacteria</taxon>
        <taxon>Hyphomicrobiales</taxon>
        <taxon>Methylopilaceae</taxon>
        <taxon>Hansschlegelia</taxon>
    </lineage>
</organism>
<accession>A0A4Q9GG29</accession>
<comment type="caution">
    <text evidence="1">The sequence shown here is derived from an EMBL/GenBank/DDBJ whole genome shotgun (WGS) entry which is preliminary data.</text>
</comment>